<dbReference type="GO" id="GO:0005634">
    <property type="term" value="C:nucleus"/>
    <property type="evidence" value="ECO:0007669"/>
    <property type="project" value="TreeGrafter"/>
</dbReference>
<dbReference type="GO" id="GO:0030687">
    <property type="term" value="C:preribosome, large subunit precursor"/>
    <property type="evidence" value="ECO:0007669"/>
    <property type="project" value="TreeGrafter"/>
</dbReference>
<accession>A0A4Y7IKS7</accession>
<keyword evidence="1" id="KW-0547">Nucleotide-binding</keyword>
<evidence type="ECO:0000256" key="2">
    <source>
        <dbReference type="ARBA" id="ARBA00022840"/>
    </source>
</evidence>
<evidence type="ECO:0000256" key="1">
    <source>
        <dbReference type="ARBA" id="ARBA00022741"/>
    </source>
</evidence>
<dbReference type="GO" id="GO:0000027">
    <property type="term" value="P:ribosomal large subunit assembly"/>
    <property type="evidence" value="ECO:0007669"/>
    <property type="project" value="TreeGrafter"/>
</dbReference>
<organism evidence="3 4">
    <name type="scientific">Papaver somniferum</name>
    <name type="common">Opium poppy</name>
    <dbReference type="NCBI Taxonomy" id="3469"/>
    <lineage>
        <taxon>Eukaryota</taxon>
        <taxon>Viridiplantae</taxon>
        <taxon>Streptophyta</taxon>
        <taxon>Embryophyta</taxon>
        <taxon>Tracheophyta</taxon>
        <taxon>Spermatophyta</taxon>
        <taxon>Magnoliopsida</taxon>
        <taxon>Ranunculales</taxon>
        <taxon>Papaveraceae</taxon>
        <taxon>Papaveroideae</taxon>
        <taxon>Papaver</taxon>
    </lineage>
</organism>
<dbReference type="GO" id="GO:0005524">
    <property type="term" value="F:ATP binding"/>
    <property type="evidence" value="ECO:0007669"/>
    <property type="project" value="UniProtKB-KW"/>
</dbReference>
<proteinExistence type="predicted"/>
<dbReference type="PANTHER" id="PTHR48103:SF2">
    <property type="entry name" value="MIDASIN"/>
    <property type="match status" value="1"/>
</dbReference>
<reference evidence="3 4" key="1">
    <citation type="journal article" date="2018" name="Science">
        <title>The opium poppy genome and morphinan production.</title>
        <authorList>
            <person name="Guo L."/>
            <person name="Winzer T."/>
            <person name="Yang X."/>
            <person name="Li Y."/>
            <person name="Ning Z."/>
            <person name="He Z."/>
            <person name="Teodor R."/>
            <person name="Lu Y."/>
            <person name="Bowser T.A."/>
            <person name="Graham I.A."/>
            <person name="Ye K."/>
        </authorList>
    </citation>
    <scope>NUCLEOTIDE SEQUENCE [LARGE SCALE GENOMIC DNA]</scope>
    <source>
        <strain evidence="4">cv. HN1</strain>
        <tissue evidence="3">Leaves</tissue>
    </source>
</reference>
<evidence type="ECO:0000313" key="4">
    <source>
        <dbReference type="Proteomes" id="UP000316621"/>
    </source>
</evidence>
<gene>
    <name evidence="3" type="ORF">C5167_041284</name>
</gene>
<dbReference type="Proteomes" id="UP000316621">
    <property type="component" value="Chromosome 1"/>
</dbReference>
<dbReference type="STRING" id="3469.A0A4Y7IKS7"/>
<dbReference type="Gramene" id="RZC48331">
    <property type="protein sequence ID" value="RZC48331"/>
    <property type="gene ID" value="C5167_041284"/>
</dbReference>
<keyword evidence="4" id="KW-1185">Reference proteome</keyword>
<dbReference type="EMBL" id="CM010715">
    <property type="protein sequence ID" value="RZC48331.1"/>
    <property type="molecule type" value="Genomic_DNA"/>
</dbReference>
<dbReference type="PANTHER" id="PTHR48103">
    <property type="entry name" value="MIDASIN-RELATED"/>
    <property type="match status" value="1"/>
</dbReference>
<dbReference type="GO" id="GO:0000055">
    <property type="term" value="P:ribosomal large subunit export from nucleus"/>
    <property type="evidence" value="ECO:0007669"/>
    <property type="project" value="TreeGrafter"/>
</dbReference>
<keyword evidence="2" id="KW-0067">ATP-binding</keyword>
<sequence length="407" mass="46595">MFFQEVAFVADDWKDVRRKYDDRRSFHRFLRMLEKTGLDKYALNQDIDISISYQPNRWHSLDAQSYVMDANECYSGSLSLLQLMQRICSESGDDFRREQAKLLESFLGDLIKIQQEQRFVAYSFSEHLEQLRKSDTAAFSSDAVDDHGDRHKCPLTHNTVVSCLWQQKHLFDSLYIMSRESAWLLKKLKKSNKILDIIAVFISEFKESKELLDRYLFDEAGLFHNHPVQLVLGDNHTILEAFGGCIKNLQEQGVERKSVDETLLGCFIDVVNMYYNRAEPGNPSGDTCSSLQYLFSEAAEKISELIYEAVEKLISVRSSDLTTGGSPLGCIALWRILFESSLINLRLDHICKNHSETVKLGAKLLDTATNNQLDQIGLAINKLLTVGESVLVEFIAMHKTYHETSGY</sequence>
<evidence type="ECO:0000313" key="3">
    <source>
        <dbReference type="EMBL" id="RZC48331.1"/>
    </source>
</evidence>
<name>A0A4Y7IKS7_PAPSO</name>
<protein>
    <submittedName>
        <fullName evidence="3">Uncharacterized protein</fullName>
    </submittedName>
</protein>
<dbReference type="AlphaFoldDB" id="A0A4Y7IKS7"/>